<sequence length="328" mass="35229">MQTASSPAPLLAARGLSVGLVNRHGAFLATKRVSLAVDRGQSLGLLGESGCGKSITLRALLGLVPHPGEIVGGSVTWKGRDWRSLSKSEIRRIRGKDIAMIFQDPASCLNPVFTIGDQVTETLRLKLSLKAKAARELARDLLDQVGIPAPEERLRLYPHQLSGGMRQRVMIAMAIATEPDLLLADEPTTALDVTIQDQILTLLAGLKERNRMAMILVSHDVGVVAQNCDLIAVMYAGHIVEWGPTYDVLRTPRHPYTRGLLAAIPRLEVSGGRRPLQTIAGAPPTPGELPEGCPFRLRCSSARAECATIPVTLDHKPPGHGSACPIVT</sequence>
<dbReference type="Proteomes" id="UP000616151">
    <property type="component" value="Unassembled WGS sequence"/>
</dbReference>
<comment type="caution">
    <text evidence="1">The sequence shown here is derived from an EMBL/GenBank/DDBJ whole genome shotgun (WGS) entry which is preliminary data.</text>
</comment>
<gene>
    <name evidence="1" type="ORF">JHL16_24715</name>
</gene>
<dbReference type="EMBL" id="JAENHL010000008">
    <property type="protein sequence ID" value="MBK1869586.1"/>
    <property type="molecule type" value="Genomic_DNA"/>
</dbReference>
<keyword evidence="1" id="KW-0067">ATP-binding</keyword>
<proteinExistence type="predicted"/>
<accession>A0ACC5RAS1</accession>
<reference evidence="1" key="1">
    <citation type="submission" date="2021-01" db="EMBL/GenBank/DDBJ databases">
        <authorList>
            <person name="Sun Q."/>
        </authorList>
    </citation>
    <scope>NUCLEOTIDE SEQUENCE</scope>
    <source>
        <strain evidence="1">YIM B02566</strain>
    </source>
</reference>
<evidence type="ECO:0000313" key="2">
    <source>
        <dbReference type="Proteomes" id="UP000616151"/>
    </source>
</evidence>
<evidence type="ECO:0000313" key="1">
    <source>
        <dbReference type="EMBL" id="MBK1869586.1"/>
    </source>
</evidence>
<name>A0ACC5RAS1_9HYPH</name>
<organism evidence="1 2">
    <name type="scientific">Taklimakanibacter albus</name>
    <dbReference type="NCBI Taxonomy" id="2800327"/>
    <lineage>
        <taxon>Bacteria</taxon>
        <taxon>Pseudomonadati</taxon>
        <taxon>Pseudomonadota</taxon>
        <taxon>Alphaproteobacteria</taxon>
        <taxon>Hyphomicrobiales</taxon>
        <taxon>Aestuariivirgaceae</taxon>
        <taxon>Taklimakanibacter</taxon>
    </lineage>
</organism>
<keyword evidence="1" id="KW-0547">Nucleotide-binding</keyword>
<keyword evidence="2" id="KW-1185">Reference proteome</keyword>
<protein>
    <submittedName>
        <fullName evidence="1">ABC transporter ATP-binding protein</fullName>
    </submittedName>
</protein>